<evidence type="ECO:0000259" key="12">
    <source>
        <dbReference type="Pfam" id="PF07732"/>
    </source>
</evidence>
<sequence>MKILFSLTYLVFISSLGWTIDRHYYIGIEETTWNYAPTGKNMLNGMPFSDDQEFQSETYLQPSRDRIGSVYKKALYFGYTDDTFQTTIEKPSWLGFLGPIIKAETGDLIHVHVKNNASRKYSFHPHGLTYTKDNEGALYPDNTTGLQKEDDHLEPGAEYTYTWFVEENQGPGPSDSNCVTRMYHSHIDTLRDVSSGLLGPILTCKRGTLDGDMEKSIDEYFILVFSITDEKHSWYIDDNIRTYTEAGQVNASDPDFEESNVMRSINGYLYANLPDLTMCAEDRVKWYFISMGSLLDIHPIYFHGQTLISQNHRKDTITVFPASMHDAFMVAKGVGEWLLDCRIHESMQAFFNVRDCQKSPADVTGTQVVHYYIAAKEIFWDYAPSGIDFFSGNSLTEAGSESHFYFEQGPTRIGGTYKKLVYFEYTDASFQTQKAKATHLGLLGPVIKAEVGQIIQVTFYNNASLPLSIHPHGLLYNKNNEGSFYRTPGGGTPSPSSYVNPGATFVYTWEVPIDVGPTSTDPNCLTWSYFSSVDFKTDINSGLIGPLLVCRNGSLGEDGKQKGIDKEFYLLATIFDENRSYLLDKNIRIFTTEPENVDTEDPNFQESNKMYSINGYMYGNLPGLDMCLGDNVSWQVLSVGSSQDLHGIYFSGNTFTSLGSRDDTIVVNPHNSQTLLMTPDSTGTFDVECLTTDHYTGGMKQKYTVSQCSQRSEDLYLYLGERTYYIAAVEVEWDYSPSRKWEKELHHLQEQNLSNAFLDKEEFYIGSKYKKVVYRQFTDSTFQVPVQRKGEEEHLGILGPQLHANVGDKVNIIFKNMATRPYSIHAHGVKTESSTVTPTAPGETRTYIWKIPERSGAGRDDSPCIPWVYYSTVDRVKDLFSGLIGPLIVCRKHYLKVFNPIKKLEFSLLFLVFDENESWYLDDNIKTYSDHPEKVDKANEEFMESNKMHAINGRMFGNLQGLTMHVGDEVNWYLMGMGNEVDLHSVHFHGHSFQYQHRGVYTSDVFDLFPGTYQTVEMTPKTPGIWLLHCHVTDHIHAGMETTYTVLPNEGEYSLSDSRRHMS</sequence>
<evidence type="ECO:0000259" key="10">
    <source>
        <dbReference type="Pfam" id="PF00394"/>
    </source>
</evidence>
<dbReference type="PROSITE" id="PS00080">
    <property type="entry name" value="MULTICOPPER_OXIDASE2"/>
    <property type="match status" value="1"/>
</dbReference>
<evidence type="ECO:0000259" key="11">
    <source>
        <dbReference type="Pfam" id="PF07731"/>
    </source>
</evidence>
<evidence type="ECO:0007829" key="15">
    <source>
        <dbReference type="PeptideAtlas" id="A0AAA9T0U0"/>
    </source>
</evidence>
<feature type="domain" description="Plastocyanin-like" evidence="12">
    <location>
        <begin position="797"/>
        <end position="857"/>
    </location>
</feature>
<dbReference type="GO" id="GO:0006879">
    <property type="term" value="P:intracellular iron ion homeostasis"/>
    <property type="evidence" value="ECO:0007669"/>
    <property type="project" value="Ensembl"/>
</dbReference>
<evidence type="ECO:0000256" key="7">
    <source>
        <dbReference type="ARBA" id="ARBA00023157"/>
    </source>
</evidence>
<reference evidence="13" key="3">
    <citation type="submission" date="2025-09" db="UniProtKB">
        <authorList>
            <consortium name="Ensembl"/>
        </authorList>
    </citation>
    <scope>IDENTIFICATION</scope>
    <source>
        <strain evidence="13">Hereford</strain>
    </source>
</reference>
<dbReference type="GO" id="GO:0047066">
    <property type="term" value="F:phospholipid-hydroperoxide glutathione peroxidase activity"/>
    <property type="evidence" value="ECO:0007669"/>
    <property type="project" value="Ensembl"/>
</dbReference>
<feature type="domain" description="Plastocyanin-like" evidence="10">
    <location>
        <begin position="230"/>
        <end position="349"/>
    </location>
</feature>
<feature type="domain" description="Plastocyanin-like" evidence="12">
    <location>
        <begin position="96"/>
        <end position="202"/>
    </location>
</feature>
<keyword evidence="7" id="KW-1015">Disulfide bond</keyword>
<feature type="chain" id="PRO_5045119999" description="ferroxidase" evidence="9">
    <location>
        <begin position="20"/>
        <end position="1063"/>
    </location>
</feature>
<dbReference type="InterPro" id="IPR011706">
    <property type="entry name" value="Cu-oxidase_C"/>
</dbReference>
<gene>
    <name evidence="13" type="primary">CP</name>
</gene>
<feature type="domain" description="Plastocyanin-like" evidence="11">
    <location>
        <begin position="945"/>
        <end position="1048"/>
    </location>
</feature>
<organism evidence="13 14">
    <name type="scientific">Bos taurus</name>
    <name type="common">Bovine</name>
    <dbReference type="NCBI Taxonomy" id="9913"/>
    <lineage>
        <taxon>Eukaryota</taxon>
        <taxon>Metazoa</taxon>
        <taxon>Chordata</taxon>
        <taxon>Craniata</taxon>
        <taxon>Vertebrata</taxon>
        <taxon>Euteleostomi</taxon>
        <taxon>Mammalia</taxon>
        <taxon>Eutheria</taxon>
        <taxon>Laurasiatheria</taxon>
        <taxon>Artiodactyla</taxon>
        <taxon>Ruminantia</taxon>
        <taxon>Pecora</taxon>
        <taxon>Bovidae</taxon>
        <taxon>Bovinae</taxon>
        <taxon>Bos</taxon>
    </lineage>
</organism>
<evidence type="ECO:0000256" key="6">
    <source>
        <dbReference type="ARBA" id="ARBA00023002"/>
    </source>
</evidence>
<dbReference type="InterPro" id="IPR011707">
    <property type="entry name" value="Cu-oxidase-like_N"/>
</dbReference>
<keyword evidence="5" id="KW-0677">Repeat</keyword>
<dbReference type="InterPro" id="IPR048236">
    <property type="entry name" value="Ceruloplasmin-like_CuRO_5"/>
</dbReference>
<dbReference type="InterPro" id="IPR002355">
    <property type="entry name" value="Cu_oxidase_Cu_BS"/>
</dbReference>
<dbReference type="EC" id="1.16.3.1" evidence="2"/>
<accession>A0AAA9T0U0</accession>
<dbReference type="AlphaFoldDB" id="A0AAA9T0U0"/>
<reference evidence="13" key="2">
    <citation type="submission" date="2025-08" db="UniProtKB">
        <authorList>
            <consortium name="Ensembl"/>
        </authorList>
    </citation>
    <scope>IDENTIFICATION</scope>
    <source>
        <strain evidence="13">Hereford</strain>
    </source>
</reference>
<dbReference type="InterPro" id="IPR008972">
    <property type="entry name" value="Cupredoxin"/>
</dbReference>
<keyword evidence="15" id="KW-1267">Proteomics identification</keyword>
<dbReference type="GeneTree" id="ENSGT00940000155866"/>
<evidence type="ECO:0000256" key="5">
    <source>
        <dbReference type="ARBA" id="ARBA00022737"/>
    </source>
</evidence>
<dbReference type="InterPro" id="IPR045087">
    <property type="entry name" value="Cu-oxidase_fam"/>
</dbReference>
<dbReference type="GO" id="GO:0004602">
    <property type="term" value="F:glutathione peroxidase activity"/>
    <property type="evidence" value="ECO:0007669"/>
    <property type="project" value="Ensembl"/>
</dbReference>
<dbReference type="GO" id="GO:0051087">
    <property type="term" value="F:protein-folding chaperone binding"/>
    <property type="evidence" value="ECO:0007669"/>
    <property type="project" value="Ensembl"/>
</dbReference>
<dbReference type="InterPro" id="IPR033138">
    <property type="entry name" value="Cu_oxidase_CS"/>
</dbReference>
<comment type="similarity">
    <text evidence="1">Belongs to the multicopper oxidase family.</text>
</comment>
<evidence type="ECO:0000313" key="13">
    <source>
        <dbReference type="Ensembl" id="ENSBTAP00000091301.2"/>
    </source>
</evidence>
<keyword evidence="6" id="KW-0560">Oxidoreductase</keyword>
<dbReference type="GO" id="GO:0005615">
    <property type="term" value="C:extracellular space"/>
    <property type="evidence" value="ECO:0007669"/>
    <property type="project" value="Ensembl"/>
</dbReference>
<dbReference type="GO" id="GO:0005507">
    <property type="term" value="F:copper ion binding"/>
    <property type="evidence" value="ECO:0007669"/>
    <property type="project" value="InterPro"/>
</dbReference>
<dbReference type="SUPFAM" id="SSF49503">
    <property type="entry name" value="Cupredoxins"/>
    <property type="match status" value="6"/>
</dbReference>
<proteinExistence type="evidence at protein level"/>
<evidence type="ECO:0000256" key="1">
    <source>
        <dbReference type="ARBA" id="ARBA00010609"/>
    </source>
</evidence>
<evidence type="ECO:0000313" key="14">
    <source>
        <dbReference type="Proteomes" id="UP000009136"/>
    </source>
</evidence>
<dbReference type="InterPro" id="IPR001117">
    <property type="entry name" value="Cu-oxidase_2nd"/>
</dbReference>
<keyword evidence="4 9" id="KW-0732">Signal</keyword>
<dbReference type="Pfam" id="PF07731">
    <property type="entry name" value="Cu-oxidase_2"/>
    <property type="match status" value="1"/>
</dbReference>
<name>A0AAA9T0U0_BOVIN</name>
<feature type="domain" description="Plastocyanin-like" evidence="12">
    <location>
        <begin position="437"/>
        <end position="549"/>
    </location>
</feature>
<dbReference type="Proteomes" id="UP000009136">
    <property type="component" value="Chromosome 1"/>
</dbReference>
<dbReference type="Pfam" id="PF00394">
    <property type="entry name" value="Cu-oxidase"/>
    <property type="match status" value="1"/>
</dbReference>
<evidence type="ECO:0000256" key="4">
    <source>
        <dbReference type="ARBA" id="ARBA00022729"/>
    </source>
</evidence>
<dbReference type="PIRSF" id="PIRSF000354">
    <property type="entry name" value="Factors_V_VIII"/>
    <property type="match status" value="1"/>
</dbReference>
<dbReference type="GlyGen" id="A0AAA9T0U0">
    <property type="glycosylation" value="2 sites"/>
</dbReference>
<dbReference type="CDD" id="cd04225">
    <property type="entry name" value="CuRO_5_ceruloplasmin"/>
    <property type="match status" value="1"/>
</dbReference>
<evidence type="ECO:0000256" key="3">
    <source>
        <dbReference type="ARBA" id="ARBA00022723"/>
    </source>
</evidence>
<dbReference type="GO" id="GO:0006878">
    <property type="term" value="P:intracellular copper ion homeostasis"/>
    <property type="evidence" value="ECO:0007669"/>
    <property type="project" value="Ensembl"/>
</dbReference>
<dbReference type="InterPro" id="IPR024715">
    <property type="entry name" value="Factor_5/8-like"/>
</dbReference>
<dbReference type="Ensembl" id="ENSBTAT00000093970.2">
    <property type="protein sequence ID" value="ENSBTAP00000091301.2"/>
    <property type="gene ID" value="ENSBTAG00000012164.8"/>
</dbReference>
<dbReference type="Gene3D" id="2.60.40.420">
    <property type="entry name" value="Cupredoxins - blue copper proteins"/>
    <property type="match status" value="5"/>
</dbReference>
<evidence type="ECO:0000256" key="9">
    <source>
        <dbReference type="SAM" id="SignalP"/>
    </source>
</evidence>
<dbReference type="GO" id="GO:0004322">
    <property type="term" value="F:ferroxidase activity"/>
    <property type="evidence" value="ECO:0007669"/>
    <property type="project" value="UniProtKB-EC"/>
</dbReference>
<keyword evidence="3" id="KW-0479">Metal-binding</keyword>
<dbReference type="Pfam" id="PF07732">
    <property type="entry name" value="Cu-oxidase_3"/>
    <property type="match status" value="3"/>
</dbReference>
<keyword evidence="8" id="KW-0325">Glycoprotein</keyword>
<protein>
    <recommendedName>
        <fullName evidence="2">ferroxidase</fullName>
        <ecNumber evidence="2">1.16.3.1</ecNumber>
    </recommendedName>
</protein>
<keyword evidence="14" id="KW-1185">Reference proteome</keyword>
<dbReference type="PROSITE" id="PS00079">
    <property type="entry name" value="MULTICOPPER_OXIDASE1"/>
    <property type="match status" value="2"/>
</dbReference>
<dbReference type="PANTHER" id="PTHR11709:SF314">
    <property type="entry name" value="CERULOPLASMIN"/>
    <property type="match status" value="1"/>
</dbReference>
<evidence type="ECO:0000256" key="8">
    <source>
        <dbReference type="ARBA" id="ARBA00023180"/>
    </source>
</evidence>
<feature type="signal peptide" evidence="9">
    <location>
        <begin position="1"/>
        <end position="19"/>
    </location>
</feature>
<evidence type="ECO:0000256" key="2">
    <source>
        <dbReference type="ARBA" id="ARBA00013107"/>
    </source>
</evidence>
<reference evidence="13" key="1">
    <citation type="submission" date="2018-03" db="EMBL/GenBank/DDBJ databases">
        <title>ARS-UCD1.2.</title>
        <authorList>
            <person name="Rosen B.D."/>
            <person name="Bickhart D.M."/>
            <person name="Koren S."/>
            <person name="Schnabel R.D."/>
            <person name="Hall R."/>
            <person name="Zimin A."/>
            <person name="Dreischer C."/>
            <person name="Schultheiss S."/>
            <person name="Schroeder S.G."/>
            <person name="Elsik C.G."/>
            <person name="Couldrey C."/>
            <person name="Liu G.E."/>
            <person name="Van Tassell C.P."/>
            <person name="Phillippy A.M."/>
            <person name="Smith T.P.L."/>
            <person name="Medrano J.F."/>
        </authorList>
    </citation>
    <scope>NUCLEOTIDE SEQUENCE [LARGE SCALE GENOMIC DNA]</scope>
    <source>
        <strain evidence="13">Hereford</strain>
    </source>
</reference>
<dbReference type="PANTHER" id="PTHR11709">
    <property type="entry name" value="MULTI-COPPER OXIDASE"/>
    <property type="match status" value="1"/>
</dbReference>